<dbReference type="OrthoDB" id="1930482at2759"/>
<keyword evidence="2" id="KW-1185">Reference proteome</keyword>
<name>A0A5A7NWR3_STRAF</name>
<dbReference type="PANTHER" id="PTHR14449">
    <property type="entry name" value="FANCONI ANEMIA GROUP F PROTEIN FANCF"/>
    <property type="match status" value="1"/>
</dbReference>
<dbReference type="GO" id="GO:0036297">
    <property type="term" value="P:interstrand cross-link repair"/>
    <property type="evidence" value="ECO:0007669"/>
    <property type="project" value="InterPro"/>
</dbReference>
<accession>A0A5A7NWR3</accession>
<evidence type="ECO:0000313" key="1">
    <source>
        <dbReference type="EMBL" id="GER24955.1"/>
    </source>
</evidence>
<sequence length="428" mass="47995">MGWSYLEVSMADLMKLIRNFIDMMILAAGYQSTGRPAHWDSHNIKKSFQWALFIENQGHAPLSCGTLCQAKDLLLKRLIHTLPLRESHLKAITLACVEMDLSIHKSIDSDFLDIYLEKLMRIPSEDKDPRDCNFVGGDFSVSAAQQLGRRQVAASCLSTAEAGLECIWKTIEECMQNELGNTPDSEPARHPTSLIAGEMPLESTVWNCWRSRSLSYMLDKRTVRLISGANLMFSAPDGQWTQMFERLDVTAEADNLSETIELLLLGCAADRWSGAIECFMSASYESLTISRIHQEVFSSPLGNALNLFSKESLTNPKEKGVVDYLELLLGNQSNQLWKLSPVLAAVAIPSWSRLFRSYLHELENQFRGNSLAARLVDRSSLLGAAIAKLMVWNIGNVYLFKFLITCEVAERMWCLYILHAASGRAVVS</sequence>
<gene>
    <name evidence="1" type="ORF">STAS_00499</name>
</gene>
<dbReference type="AlphaFoldDB" id="A0A5A7NWR3"/>
<comment type="caution">
    <text evidence="1">The sequence shown here is derived from an EMBL/GenBank/DDBJ whole genome shotgun (WGS) entry which is preliminary data.</text>
</comment>
<protein>
    <submittedName>
        <fullName evidence="1">POZ/BTB containin G-protein 1</fullName>
    </submittedName>
</protein>
<dbReference type="GO" id="GO:0043240">
    <property type="term" value="C:Fanconi anaemia nuclear complex"/>
    <property type="evidence" value="ECO:0007669"/>
    <property type="project" value="InterPro"/>
</dbReference>
<proteinExistence type="predicted"/>
<dbReference type="EMBL" id="BKCP01000001">
    <property type="protein sequence ID" value="GER24955.1"/>
    <property type="molecule type" value="Genomic_DNA"/>
</dbReference>
<dbReference type="PANTHER" id="PTHR14449:SF2">
    <property type="entry name" value="FANCONI ANEMIA GROUP F PROTEIN"/>
    <property type="match status" value="1"/>
</dbReference>
<dbReference type="InterPro" id="IPR035428">
    <property type="entry name" value="FANCF"/>
</dbReference>
<dbReference type="Proteomes" id="UP000325081">
    <property type="component" value="Unassembled WGS sequence"/>
</dbReference>
<evidence type="ECO:0000313" key="2">
    <source>
        <dbReference type="Proteomes" id="UP000325081"/>
    </source>
</evidence>
<reference evidence="2" key="1">
    <citation type="journal article" date="2019" name="Curr. Biol.">
        <title>Genome Sequence of Striga asiatica Provides Insight into the Evolution of Plant Parasitism.</title>
        <authorList>
            <person name="Yoshida S."/>
            <person name="Kim S."/>
            <person name="Wafula E.K."/>
            <person name="Tanskanen J."/>
            <person name="Kim Y.M."/>
            <person name="Honaas L."/>
            <person name="Yang Z."/>
            <person name="Spallek T."/>
            <person name="Conn C.E."/>
            <person name="Ichihashi Y."/>
            <person name="Cheong K."/>
            <person name="Cui S."/>
            <person name="Der J.P."/>
            <person name="Gundlach H."/>
            <person name="Jiao Y."/>
            <person name="Hori C."/>
            <person name="Ishida J.K."/>
            <person name="Kasahara H."/>
            <person name="Kiba T."/>
            <person name="Kim M.S."/>
            <person name="Koo N."/>
            <person name="Laohavisit A."/>
            <person name="Lee Y.H."/>
            <person name="Lumba S."/>
            <person name="McCourt P."/>
            <person name="Mortimer J.C."/>
            <person name="Mutuku J.M."/>
            <person name="Nomura T."/>
            <person name="Sasaki-Sekimoto Y."/>
            <person name="Seto Y."/>
            <person name="Wang Y."/>
            <person name="Wakatake T."/>
            <person name="Sakakibara H."/>
            <person name="Demura T."/>
            <person name="Yamaguchi S."/>
            <person name="Yoneyama K."/>
            <person name="Manabe R.I."/>
            <person name="Nelson D.C."/>
            <person name="Schulman A.H."/>
            <person name="Timko M.P."/>
            <person name="dePamphilis C.W."/>
            <person name="Choi D."/>
            <person name="Shirasu K."/>
        </authorList>
    </citation>
    <scope>NUCLEOTIDE SEQUENCE [LARGE SCALE GENOMIC DNA]</scope>
    <source>
        <strain evidence="2">cv. UVA1</strain>
    </source>
</reference>
<organism evidence="1 2">
    <name type="scientific">Striga asiatica</name>
    <name type="common">Asiatic witchweed</name>
    <name type="synonym">Buchnera asiatica</name>
    <dbReference type="NCBI Taxonomy" id="4170"/>
    <lineage>
        <taxon>Eukaryota</taxon>
        <taxon>Viridiplantae</taxon>
        <taxon>Streptophyta</taxon>
        <taxon>Embryophyta</taxon>
        <taxon>Tracheophyta</taxon>
        <taxon>Spermatophyta</taxon>
        <taxon>Magnoliopsida</taxon>
        <taxon>eudicotyledons</taxon>
        <taxon>Gunneridae</taxon>
        <taxon>Pentapetalae</taxon>
        <taxon>asterids</taxon>
        <taxon>lamiids</taxon>
        <taxon>Lamiales</taxon>
        <taxon>Orobanchaceae</taxon>
        <taxon>Buchnereae</taxon>
        <taxon>Striga</taxon>
    </lineage>
</organism>